<keyword evidence="4" id="KW-1185">Reference proteome</keyword>
<dbReference type="Gene3D" id="2.30.30.40">
    <property type="entry name" value="SH3 Domains"/>
    <property type="match status" value="1"/>
</dbReference>
<dbReference type="InterPro" id="IPR001452">
    <property type="entry name" value="SH3_domain"/>
</dbReference>
<dbReference type="WBParaSite" id="ALUE_0002156601-mRNA-1">
    <property type="protein sequence ID" value="ALUE_0002156601-mRNA-1"/>
    <property type="gene ID" value="ALUE_0002156601"/>
</dbReference>
<feature type="domain" description="SH3" evidence="3">
    <location>
        <begin position="45"/>
        <end position="102"/>
    </location>
</feature>
<reference evidence="5" key="1">
    <citation type="submission" date="2017-02" db="UniProtKB">
        <authorList>
            <consortium name="WormBaseParasite"/>
        </authorList>
    </citation>
    <scope>IDENTIFICATION</scope>
</reference>
<dbReference type="PRINTS" id="PR00452">
    <property type="entry name" value="SH3DOMAIN"/>
</dbReference>
<dbReference type="FunFam" id="2.30.30.40:FF:000072">
    <property type="entry name" value="Unconventional Myosin IB"/>
    <property type="match status" value="1"/>
</dbReference>
<dbReference type="GO" id="GO:0016192">
    <property type="term" value="P:vesicle-mediated transport"/>
    <property type="evidence" value="ECO:0007669"/>
    <property type="project" value="UniProtKB-ARBA"/>
</dbReference>
<dbReference type="InterPro" id="IPR050384">
    <property type="entry name" value="Endophilin_SH3RF"/>
</dbReference>
<evidence type="ECO:0000313" key="5">
    <source>
        <dbReference type="WBParaSite" id="ALUE_0002156601-mRNA-1"/>
    </source>
</evidence>
<dbReference type="SMART" id="SM00326">
    <property type="entry name" value="SH3"/>
    <property type="match status" value="1"/>
</dbReference>
<evidence type="ECO:0000256" key="1">
    <source>
        <dbReference type="ARBA" id="ARBA00022443"/>
    </source>
</evidence>
<accession>A0A0M3IS38</accession>
<proteinExistence type="predicted"/>
<dbReference type="SUPFAM" id="SSF50044">
    <property type="entry name" value="SH3-domain"/>
    <property type="match status" value="1"/>
</dbReference>
<keyword evidence="1 2" id="KW-0728">SH3 domain</keyword>
<dbReference type="PRINTS" id="PR01887">
    <property type="entry name" value="SPECTRNALPHA"/>
</dbReference>
<name>A0A0M3IS38_ASCLU</name>
<dbReference type="PROSITE" id="PS50002">
    <property type="entry name" value="SH3"/>
    <property type="match status" value="1"/>
</dbReference>
<dbReference type="InterPro" id="IPR036028">
    <property type="entry name" value="SH3-like_dom_sf"/>
</dbReference>
<evidence type="ECO:0000256" key="2">
    <source>
        <dbReference type="PROSITE-ProRule" id="PRU00192"/>
    </source>
</evidence>
<dbReference type="Proteomes" id="UP000036681">
    <property type="component" value="Unplaced"/>
</dbReference>
<protein>
    <submittedName>
        <fullName evidence="5">SH3 domain-containing protein</fullName>
    </submittedName>
</protein>
<sequence>MQRTNYFCTHRSLSAVSWIGKGDESPNRYFSLAQPRKPRPPLKPKPMPLVEALYPYEAQDTDELSFEVGDKFELINKDASGWWQGRIKDRTGLFPANYVKEL</sequence>
<evidence type="ECO:0000259" key="3">
    <source>
        <dbReference type="PROSITE" id="PS50002"/>
    </source>
</evidence>
<evidence type="ECO:0000313" key="4">
    <source>
        <dbReference type="Proteomes" id="UP000036681"/>
    </source>
</evidence>
<dbReference type="AlphaFoldDB" id="A0A0M3IS38"/>
<dbReference type="Pfam" id="PF00018">
    <property type="entry name" value="SH3_1"/>
    <property type="match status" value="1"/>
</dbReference>
<organism evidence="4 5">
    <name type="scientific">Ascaris lumbricoides</name>
    <name type="common">Giant roundworm</name>
    <dbReference type="NCBI Taxonomy" id="6252"/>
    <lineage>
        <taxon>Eukaryota</taxon>
        <taxon>Metazoa</taxon>
        <taxon>Ecdysozoa</taxon>
        <taxon>Nematoda</taxon>
        <taxon>Chromadorea</taxon>
        <taxon>Rhabditida</taxon>
        <taxon>Spirurina</taxon>
        <taxon>Ascaridomorpha</taxon>
        <taxon>Ascaridoidea</taxon>
        <taxon>Ascarididae</taxon>
        <taxon>Ascaris</taxon>
    </lineage>
</organism>
<dbReference type="PANTHER" id="PTHR14167">
    <property type="entry name" value="SH3 DOMAIN-CONTAINING"/>
    <property type="match status" value="1"/>
</dbReference>